<organism evidence="5 6">
    <name type="scientific">Spirosoma profusum</name>
    <dbReference type="NCBI Taxonomy" id="2771354"/>
    <lineage>
        <taxon>Bacteria</taxon>
        <taxon>Pseudomonadati</taxon>
        <taxon>Bacteroidota</taxon>
        <taxon>Cytophagia</taxon>
        <taxon>Cytophagales</taxon>
        <taxon>Cytophagaceae</taxon>
        <taxon>Spirosoma</taxon>
    </lineage>
</organism>
<evidence type="ECO:0000313" key="5">
    <source>
        <dbReference type="EMBL" id="MBD2699846.1"/>
    </source>
</evidence>
<dbReference type="SUPFAM" id="SSF56349">
    <property type="entry name" value="DNA breaking-rejoining enzymes"/>
    <property type="match status" value="1"/>
</dbReference>
<evidence type="ECO:0000256" key="3">
    <source>
        <dbReference type="ARBA" id="ARBA00023172"/>
    </source>
</evidence>
<evidence type="ECO:0000259" key="4">
    <source>
        <dbReference type="PROSITE" id="PS51898"/>
    </source>
</evidence>
<dbReference type="PANTHER" id="PTHR30349:SF64">
    <property type="entry name" value="PROPHAGE INTEGRASE INTD-RELATED"/>
    <property type="match status" value="1"/>
</dbReference>
<dbReference type="InterPro" id="IPR035386">
    <property type="entry name" value="Arm-DNA-bind_5"/>
</dbReference>
<dbReference type="Pfam" id="PF00589">
    <property type="entry name" value="Phage_integrase"/>
    <property type="match status" value="1"/>
</dbReference>
<dbReference type="GO" id="GO:0003677">
    <property type="term" value="F:DNA binding"/>
    <property type="evidence" value="ECO:0007669"/>
    <property type="project" value="UniProtKB-KW"/>
</dbReference>
<dbReference type="Gene3D" id="1.10.150.130">
    <property type="match status" value="1"/>
</dbReference>
<dbReference type="InterPro" id="IPR010998">
    <property type="entry name" value="Integrase_recombinase_N"/>
</dbReference>
<comment type="caution">
    <text evidence="5">The sequence shown here is derived from an EMBL/GenBank/DDBJ whole genome shotgun (WGS) entry which is preliminary data.</text>
</comment>
<dbReference type="PANTHER" id="PTHR30349">
    <property type="entry name" value="PHAGE INTEGRASE-RELATED"/>
    <property type="match status" value="1"/>
</dbReference>
<feature type="domain" description="Tyr recombinase" evidence="4">
    <location>
        <begin position="243"/>
        <end position="428"/>
    </location>
</feature>
<dbReference type="InterPro" id="IPR050090">
    <property type="entry name" value="Tyrosine_recombinase_XerCD"/>
</dbReference>
<dbReference type="InterPro" id="IPR011010">
    <property type="entry name" value="DNA_brk_join_enz"/>
</dbReference>
<protein>
    <submittedName>
        <fullName evidence="5">Tyrosine-type recombinase/integrase</fullName>
    </submittedName>
</protein>
<dbReference type="Proteomes" id="UP000598820">
    <property type="component" value="Unassembled WGS sequence"/>
</dbReference>
<reference evidence="5" key="1">
    <citation type="submission" date="2020-09" db="EMBL/GenBank/DDBJ databases">
        <authorList>
            <person name="Kim M.K."/>
        </authorList>
    </citation>
    <scope>NUCLEOTIDE SEQUENCE</scope>
    <source>
        <strain evidence="5">BT702</strain>
    </source>
</reference>
<dbReference type="AlphaFoldDB" id="A0A926Y139"/>
<dbReference type="EMBL" id="JACWZY010000002">
    <property type="protein sequence ID" value="MBD2699846.1"/>
    <property type="molecule type" value="Genomic_DNA"/>
</dbReference>
<gene>
    <name evidence="5" type="ORF">IC229_04310</name>
</gene>
<comment type="similarity">
    <text evidence="1">Belongs to the 'phage' integrase family.</text>
</comment>
<dbReference type="CDD" id="cd01185">
    <property type="entry name" value="INTN1_C_like"/>
    <property type="match status" value="1"/>
</dbReference>
<dbReference type="GO" id="GO:0006310">
    <property type="term" value="P:DNA recombination"/>
    <property type="evidence" value="ECO:0007669"/>
    <property type="project" value="UniProtKB-KW"/>
</dbReference>
<dbReference type="GO" id="GO:0015074">
    <property type="term" value="P:DNA integration"/>
    <property type="evidence" value="ECO:0007669"/>
    <property type="project" value="InterPro"/>
</dbReference>
<dbReference type="InterPro" id="IPR013762">
    <property type="entry name" value="Integrase-like_cat_sf"/>
</dbReference>
<name>A0A926Y139_9BACT</name>
<proteinExistence type="inferred from homology"/>
<keyword evidence="2" id="KW-0238">DNA-binding</keyword>
<dbReference type="PROSITE" id="PS51898">
    <property type="entry name" value="TYR_RECOMBINASE"/>
    <property type="match status" value="1"/>
</dbReference>
<dbReference type="RefSeq" id="WP_190885684.1">
    <property type="nucleotide sequence ID" value="NZ_JACWZY010000002.1"/>
</dbReference>
<keyword evidence="3" id="KW-0233">DNA recombination</keyword>
<keyword evidence="6" id="KW-1185">Reference proteome</keyword>
<evidence type="ECO:0000256" key="1">
    <source>
        <dbReference type="ARBA" id="ARBA00008857"/>
    </source>
</evidence>
<evidence type="ECO:0000313" key="6">
    <source>
        <dbReference type="Proteomes" id="UP000598820"/>
    </source>
</evidence>
<dbReference type="Pfam" id="PF17293">
    <property type="entry name" value="Arm-DNA-bind_5"/>
    <property type="match status" value="1"/>
</dbReference>
<dbReference type="InterPro" id="IPR002104">
    <property type="entry name" value="Integrase_catalytic"/>
</dbReference>
<evidence type="ECO:0000256" key="2">
    <source>
        <dbReference type="ARBA" id="ARBA00023125"/>
    </source>
</evidence>
<sequence>MKTIQDKDVKFLLKDPRADRATLIYLIYRFDSGRFKYSTEQTIEPYQWDANAQRVRIVLKPRSERERFETINSNLERHRAAIKQVVTALQLAGATITNDLIKQHLDQTLNRVKTTRTKKDKLQSPGEPFTEYLERFVEEARAGLRLNAKSSQYSRFTLNGYLKLKRLLEDYRKATRQSIDYTAFTLEFYHLFKLWLTGKGLTLNYVGSLLKDLKVMLKQAHADGLHTNTIFQHKDFKKFSEDVDSIYLTEDELTTLYNLNLAATPGIERARDLFLIGCYTGLRFSDFTQLRPENINGRILTRRTLKTSERVSIPLNSKVVAIINKYNGTPPRPISNQRLNDHLKELCKRAGINDRIEVNRTRGGRNELRTLEKWELVSSHTARRSFATNAYLAKVPVIQIMQITGHRSEKMLLRYIKVSSEQNAIMLLDHAHFQ</sequence>
<accession>A0A926Y139</accession>
<dbReference type="Gene3D" id="1.10.443.10">
    <property type="entry name" value="Intergrase catalytic core"/>
    <property type="match status" value="1"/>
</dbReference>